<dbReference type="Pfam" id="PF00515">
    <property type="entry name" value="TPR_1"/>
    <property type="match status" value="1"/>
</dbReference>
<evidence type="ECO:0000256" key="2">
    <source>
        <dbReference type="SAM" id="MobiDB-lite"/>
    </source>
</evidence>
<evidence type="ECO:0000313" key="3">
    <source>
        <dbReference type="EMBL" id="PFX31074.1"/>
    </source>
</evidence>
<dbReference type="AlphaFoldDB" id="A0A2B4SK60"/>
<reference evidence="4" key="1">
    <citation type="journal article" date="2017" name="bioRxiv">
        <title>Comparative analysis of the genomes of Stylophora pistillata and Acropora digitifera provides evidence for extensive differences between species of corals.</title>
        <authorList>
            <person name="Voolstra C.R."/>
            <person name="Li Y."/>
            <person name="Liew Y.J."/>
            <person name="Baumgarten S."/>
            <person name="Zoccola D."/>
            <person name="Flot J.-F."/>
            <person name="Tambutte S."/>
            <person name="Allemand D."/>
            <person name="Aranda M."/>
        </authorList>
    </citation>
    <scope>NUCLEOTIDE SEQUENCE [LARGE SCALE GENOMIC DNA]</scope>
</reference>
<dbReference type="SMART" id="SM00028">
    <property type="entry name" value="TPR"/>
    <property type="match status" value="3"/>
</dbReference>
<evidence type="ECO:0000313" key="4">
    <source>
        <dbReference type="Proteomes" id="UP000225706"/>
    </source>
</evidence>
<dbReference type="PANTHER" id="PTHR46014">
    <property type="entry name" value="TETRATRICOPEPTIDE REPEAT PROTEIN 1"/>
    <property type="match status" value="1"/>
</dbReference>
<feature type="compositionally biased region" description="Acidic residues" evidence="2">
    <location>
        <begin position="93"/>
        <end position="109"/>
    </location>
</feature>
<dbReference type="OrthoDB" id="1872379at2759"/>
<dbReference type="InterPro" id="IPR052769">
    <property type="entry name" value="TPR_domain_protein"/>
</dbReference>
<dbReference type="PANTHER" id="PTHR46014:SF1">
    <property type="entry name" value="TETRATRICOPEPTIDE REPEAT PROTEIN 1"/>
    <property type="match status" value="1"/>
</dbReference>
<gene>
    <name evidence="3" type="primary">TTC1</name>
    <name evidence="3" type="ORF">AWC38_SpisGene4114</name>
</gene>
<dbReference type="Proteomes" id="UP000225706">
    <property type="component" value="Unassembled WGS sequence"/>
</dbReference>
<feature type="region of interest" description="Disordered" evidence="2">
    <location>
        <begin position="1"/>
        <end position="118"/>
    </location>
</feature>
<dbReference type="STRING" id="50429.A0A2B4SK60"/>
<proteinExistence type="predicted"/>
<sequence>MASKVDEDSKEGRKSVEKQSDENGEKYKQCAAKKVSKDEHLKNRSQLSANAQIVEELLDNVSGEDSESETFQDAVEDLDEKSDSFKAKSSEVTNEEEKEEENEVVEEEERLTPEEKEERKIQAQEFKEKGNNYFKRSEYPEARELYTSAIKICPNDFTKEKSIFYANRAACLVKMEQHKEAIDDCTKALDLDSDYLKVRLRRAQCFEHEDRLEEALEDYQKVFDMDRSSHVAREALMRLPEQIRVKHEKMKEEMMGMC</sequence>
<dbReference type="Gene3D" id="1.25.40.10">
    <property type="entry name" value="Tetratricopeptide repeat domain"/>
    <property type="match status" value="1"/>
</dbReference>
<dbReference type="InterPro" id="IPR019734">
    <property type="entry name" value="TPR_rpt"/>
</dbReference>
<organism evidence="3 4">
    <name type="scientific">Stylophora pistillata</name>
    <name type="common">Smooth cauliflower coral</name>
    <dbReference type="NCBI Taxonomy" id="50429"/>
    <lineage>
        <taxon>Eukaryota</taxon>
        <taxon>Metazoa</taxon>
        <taxon>Cnidaria</taxon>
        <taxon>Anthozoa</taxon>
        <taxon>Hexacorallia</taxon>
        <taxon>Scleractinia</taxon>
        <taxon>Astrocoeniina</taxon>
        <taxon>Pocilloporidae</taxon>
        <taxon>Stylophora</taxon>
    </lineage>
</organism>
<protein>
    <submittedName>
        <fullName evidence="3">Tetratricopeptide repeat protein 1</fullName>
    </submittedName>
</protein>
<name>A0A2B4SK60_STYPI</name>
<dbReference type="SUPFAM" id="SSF48452">
    <property type="entry name" value="TPR-like"/>
    <property type="match status" value="1"/>
</dbReference>
<feature type="repeat" description="TPR" evidence="1">
    <location>
        <begin position="123"/>
        <end position="156"/>
    </location>
</feature>
<feature type="compositionally biased region" description="Basic and acidic residues" evidence="2">
    <location>
        <begin position="1"/>
        <end position="28"/>
    </location>
</feature>
<dbReference type="InterPro" id="IPR011990">
    <property type="entry name" value="TPR-like_helical_dom_sf"/>
</dbReference>
<dbReference type="PROSITE" id="PS50005">
    <property type="entry name" value="TPR"/>
    <property type="match status" value="1"/>
</dbReference>
<feature type="compositionally biased region" description="Acidic residues" evidence="2">
    <location>
        <begin position="56"/>
        <end position="80"/>
    </location>
</feature>
<dbReference type="EMBL" id="LSMT01000041">
    <property type="protein sequence ID" value="PFX31074.1"/>
    <property type="molecule type" value="Genomic_DNA"/>
</dbReference>
<keyword evidence="4" id="KW-1185">Reference proteome</keyword>
<dbReference type="Pfam" id="PF13181">
    <property type="entry name" value="TPR_8"/>
    <property type="match status" value="1"/>
</dbReference>
<comment type="caution">
    <text evidence="3">The sequence shown here is derived from an EMBL/GenBank/DDBJ whole genome shotgun (WGS) entry which is preliminary data.</text>
</comment>
<accession>A0A2B4SK60</accession>
<keyword evidence="1" id="KW-0802">TPR repeat</keyword>
<evidence type="ECO:0000256" key="1">
    <source>
        <dbReference type="PROSITE-ProRule" id="PRU00339"/>
    </source>
</evidence>